<proteinExistence type="predicted"/>
<reference evidence="2" key="1">
    <citation type="submission" date="2007-04" db="EMBL/GenBank/DDBJ databases">
        <title>Annotation of Pediculus humanus corporis strain USDA.</title>
        <authorList>
            <person name="Kirkness E."/>
            <person name="Hannick L."/>
            <person name="Hass B."/>
            <person name="Bruggner R."/>
            <person name="Lawson D."/>
            <person name="Bidwell S."/>
            <person name="Joardar V."/>
            <person name="Caler E."/>
            <person name="Walenz B."/>
            <person name="Inman J."/>
            <person name="Schobel S."/>
            <person name="Galinsky K."/>
            <person name="Amedeo P."/>
            <person name="Strausberg R."/>
        </authorList>
    </citation>
    <scope>NUCLEOTIDE SEQUENCE</scope>
    <source>
        <strain evidence="2">USDA</strain>
    </source>
</reference>
<name>E0W0V0_PEDHC</name>
<keyword evidence="4" id="KW-1185">Reference proteome</keyword>
<evidence type="ECO:0000313" key="4">
    <source>
        <dbReference type="Proteomes" id="UP000009046"/>
    </source>
</evidence>
<dbReference type="VEuPathDB" id="VectorBase:PHUM564120"/>
<reference evidence="2" key="2">
    <citation type="submission" date="2007-04" db="EMBL/GenBank/DDBJ databases">
        <title>The genome of the human body louse.</title>
        <authorList>
            <consortium name="The Human Body Louse Genome Consortium"/>
            <person name="Kirkness E."/>
            <person name="Walenz B."/>
            <person name="Hass B."/>
            <person name="Bruggner R."/>
            <person name="Strausberg R."/>
        </authorList>
    </citation>
    <scope>NUCLEOTIDE SEQUENCE</scope>
    <source>
        <strain evidence="2">USDA</strain>
    </source>
</reference>
<sequence length="77" mass="9087">MVDTGYWRKKTPKKEKNGEVQEFKNKNSQDVWNETRKGALVTITSKRFSRIQRKIVSFKEGKGKEKKPGKFQHCTKE</sequence>
<dbReference type="HOGENOM" id="CLU_2641083_0_0_1"/>
<feature type="region of interest" description="Disordered" evidence="1">
    <location>
        <begin position="1"/>
        <end position="22"/>
    </location>
</feature>
<dbReference type="InParanoid" id="E0W0V0"/>
<evidence type="ECO:0000313" key="2">
    <source>
        <dbReference type="EMBL" id="EEB19256.1"/>
    </source>
</evidence>
<dbReference type="GeneID" id="8234775"/>
<organism>
    <name type="scientific">Pediculus humanus subsp. corporis</name>
    <name type="common">Body louse</name>
    <dbReference type="NCBI Taxonomy" id="121224"/>
    <lineage>
        <taxon>Eukaryota</taxon>
        <taxon>Metazoa</taxon>
        <taxon>Ecdysozoa</taxon>
        <taxon>Arthropoda</taxon>
        <taxon>Hexapoda</taxon>
        <taxon>Insecta</taxon>
        <taxon>Pterygota</taxon>
        <taxon>Neoptera</taxon>
        <taxon>Paraneoptera</taxon>
        <taxon>Psocodea</taxon>
        <taxon>Troctomorpha</taxon>
        <taxon>Phthiraptera</taxon>
        <taxon>Anoplura</taxon>
        <taxon>Pediculidae</taxon>
        <taxon>Pediculus</taxon>
    </lineage>
</organism>
<evidence type="ECO:0000313" key="3">
    <source>
        <dbReference type="EnsemblMetazoa" id="PHUM564120-PA"/>
    </source>
</evidence>
<dbReference type="EMBL" id="AAZO01006854">
    <property type="status" value="NOT_ANNOTATED_CDS"/>
    <property type="molecule type" value="Genomic_DNA"/>
</dbReference>
<dbReference type="Proteomes" id="UP000009046">
    <property type="component" value="Unassembled WGS sequence"/>
</dbReference>
<accession>E0W0V0</accession>
<dbReference type="EnsemblMetazoa" id="PHUM564120-RA">
    <property type="protein sequence ID" value="PHUM564120-PA"/>
    <property type="gene ID" value="PHUM564120"/>
</dbReference>
<dbReference type="AlphaFoldDB" id="E0W0V0"/>
<dbReference type="KEGG" id="phu:Phum_PHUM564120"/>
<dbReference type="EMBL" id="DS235862">
    <property type="protein sequence ID" value="EEB19256.1"/>
    <property type="molecule type" value="Genomic_DNA"/>
</dbReference>
<protein>
    <submittedName>
        <fullName evidence="2 3">Uncharacterized protein</fullName>
    </submittedName>
</protein>
<gene>
    <name evidence="3" type="primary">8234775</name>
    <name evidence="2" type="ORF">Phum_PHUM564120</name>
</gene>
<reference evidence="3" key="3">
    <citation type="submission" date="2020-05" db="UniProtKB">
        <authorList>
            <consortium name="EnsemblMetazoa"/>
        </authorList>
    </citation>
    <scope>IDENTIFICATION</scope>
    <source>
        <strain evidence="3">USDA</strain>
    </source>
</reference>
<dbReference type="RefSeq" id="XP_002431994.1">
    <property type="nucleotide sequence ID" value="XM_002431949.1"/>
</dbReference>
<evidence type="ECO:0000256" key="1">
    <source>
        <dbReference type="SAM" id="MobiDB-lite"/>
    </source>
</evidence>
<dbReference type="CTD" id="8234775"/>